<dbReference type="GO" id="GO:0006152">
    <property type="term" value="P:purine nucleoside catabolic process"/>
    <property type="evidence" value="ECO:0007669"/>
    <property type="project" value="TreeGrafter"/>
</dbReference>
<reference evidence="6" key="1">
    <citation type="submission" date="2023-01" db="EMBL/GenBank/DDBJ databases">
        <title>Metagenome sequencing of chrysophaentin producing Chrysophaeum taylorii.</title>
        <authorList>
            <person name="Davison J."/>
            <person name="Bewley C."/>
        </authorList>
    </citation>
    <scope>NUCLEOTIDE SEQUENCE</scope>
    <source>
        <strain evidence="6">NIES-1699</strain>
    </source>
</reference>
<dbReference type="GO" id="GO:0008477">
    <property type="term" value="F:purine nucleosidase activity"/>
    <property type="evidence" value="ECO:0007669"/>
    <property type="project" value="TreeGrafter"/>
</dbReference>
<keyword evidence="7" id="KW-1185">Reference proteome</keyword>
<dbReference type="PANTHER" id="PTHR12304">
    <property type="entry name" value="INOSINE-URIDINE PREFERRING NUCLEOSIDE HYDROLASE"/>
    <property type="match status" value="1"/>
</dbReference>
<evidence type="ECO:0000313" key="7">
    <source>
        <dbReference type="Proteomes" id="UP001230188"/>
    </source>
</evidence>
<dbReference type="AlphaFoldDB" id="A0AAD7XI43"/>
<dbReference type="GO" id="GO:0005829">
    <property type="term" value="C:cytosol"/>
    <property type="evidence" value="ECO:0007669"/>
    <property type="project" value="TreeGrafter"/>
</dbReference>
<evidence type="ECO:0000256" key="2">
    <source>
        <dbReference type="ARBA" id="ARBA00022801"/>
    </source>
</evidence>
<keyword evidence="4" id="KW-0732">Signal</keyword>
<feature type="chain" id="PRO_5042124146" description="Inosine/uridine-preferring nucleoside hydrolase domain-containing protein" evidence="4">
    <location>
        <begin position="17"/>
        <end position="315"/>
    </location>
</feature>
<dbReference type="Gene3D" id="3.90.245.10">
    <property type="entry name" value="Ribonucleoside hydrolase-like"/>
    <property type="match status" value="1"/>
</dbReference>
<dbReference type="InterPro" id="IPR023186">
    <property type="entry name" value="IUNH"/>
</dbReference>
<feature type="domain" description="Inosine/uridine-preferring nucleoside hydrolase" evidence="5">
    <location>
        <begin position="19"/>
        <end position="266"/>
    </location>
</feature>
<organism evidence="6 7">
    <name type="scientific">Chrysophaeum taylorii</name>
    <dbReference type="NCBI Taxonomy" id="2483200"/>
    <lineage>
        <taxon>Eukaryota</taxon>
        <taxon>Sar</taxon>
        <taxon>Stramenopiles</taxon>
        <taxon>Ochrophyta</taxon>
        <taxon>Pelagophyceae</taxon>
        <taxon>Pelagomonadales</taxon>
        <taxon>Pelagomonadaceae</taxon>
        <taxon>Chrysophaeum</taxon>
    </lineage>
</organism>
<evidence type="ECO:0000259" key="5">
    <source>
        <dbReference type="Pfam" id="PF01156"/>
    </source>
</evidence>
<comment type="similarity">
    <text evidence="1">Belongs to the IUNH family.</text>
</comment>
<dbReference type="PANTHER" id="PTHR12304:SF4">
    <property type="entry name" value="URIDINE NUCLEOSIDASE"/>
    <property type="match status" value="1"/>
</dbReference>
<gene>
    <name evidence="6" type="ORF">CTAYLR_002014</name>
</gene>
<name>A0AAD7XI43_9STRA</name>
<keyword evidence="2" id="KW-0378">Hydrolase</keyword>
<proteinExistence type="inferred from homology"/>
<dbReference type="InterPro" id="IPR036452">
    <property type="entry name" value="Ribo_hydro-like"/>
</dbReference>
<keyword evidence="3" id="KW-0326">Glycosidase</keyword>
<dbReference type="Pfam" id="PF01156">
    <property type="entry name" value="IU_nuc_hydro"/>
    <property type="match status" value="1"/>
</dbReference>
<comment type="caution">
    <text evidence="6">The sequence shown here is derived from an EMBL/GenBank/DDBJ whole genome shotgun (WGS) entry which is preliminary data.</text>
</comment>
<evidence type="ECO:0000313" key="6">
    <source>
        <dbReference type="EMBL" id="KAJ8600208.1"/>
    </source>
</evidence>
<feature type="signal peptide" evidence="4">
    <location>
        <begin position="1"/>
        <end position="16"/>
    </location>
</feature>
<sequence>MTLLFWVGLACASAERRKVIIIADVGIDDAAALVLALGSPALEVLGVASSFGCHRDPRQTAANARTLLDAANSSIPVYLGPRHTMSGESLVRDGTAYHGLQGFGTSDLPPRDPKPGIPSAAEWIASEARAAPGAISVACLSPPTILALATLIEPRLPGLLDAVAIMGGGDREFNFRSDPAAARFVLREFATTLVVAPLDLTMNYLVDQAVMDSLAVALPGRLVRRAWDTYRAAYCENKRTACGTTPLHDAHVVAYLADPSLYTTSIQRANHLLGDPLDHDQACAAQNITVLSAAHHPRFVETLVAATRIVVPSSS</sequence>
<dbReference type="Proteomes" id="UP001230188">
    <property type="component" value="Unassembled WGS sequence"/>
</dbReference>
<protein>
    <recommendedName>
        <fullName evidence="5">Inosine/uridine-preferring nucleoside hydrolase domain-containing protein</fullName>
    </recommendedName>
</protein>
<dbReference type="EMBL" id="JAQMWT010000526">
    <property type="protein sequence ID" value="KAJ8600208.1"/>
    <property type="molecule type" value="Genomic_DNA"/>
</dbReference>
<evidence type="ECO:0000256" key="4">
    <source>
        <dbReference type="SAM" id="SignalP"/>
    </source>
</evidence>
<evidence type="ECO:0000256" key="1">
    <source>
        <dbReference type="ARBA" id="ARBA00009176"/>
    </source>
</evidence>
<evidence type="ECO:0000256" key="3">
    <source>
        <dbReference type="ARBA" id="ARBA00023295"/>
    </source>
</evidence>
<accession>A0AAD7XI43</accession>
<dbReference type="InterPro" id="IPR001910">
    <property type="entry name" value="Inosine/uridine_hydrolase_dom"/>
</dbReference>
<dbReference type="SUPFAM" id="SSF53590">
    <property type="entry name" value="Nucleoside hydrolase"/>
    <property type="match status" value="1"/>
</dbReference>